<protein>
    <submittedName>
        <fullName evidence="2">Uncharacterized protein</fullName>
    </submittedName>
</protein>
<gene>
    <name evidence="2" type="ORF">TSOC_005208</name>
</gene>
<evidence type="ECO:0000313" key="3">
    <source>
        <dbReference type="Proteomes" id="UP000236333"/>
    </source>
</evidence>
<comment type="caution">
    <text evidence="2">The sequence shown here is derived from an EMBL/GenBank/DDBJ whole genome shotgun (WGS) entry which is preliminary data.</text>
</comment>
<organism evidence="2 3">
    <name type="scientific">Tetrabaena socialis</name>
    <dbReference type="NCBI Taxonomy" id="47790"/>
    <lineage>
        <taxon>Eukaryota</taxon>
        <taxon>Viridiplantae</taxon>
        <taxon>Chlorophyta</taxon>
        <taxon>core chlorophytes</taxon>
        <taxon>Chlorophyceae</taxon>
        <taxon>CS clade</taxon>
        <taxon>Chlamydomonadales</taxon>
        <taxon>Tetrabaenaceae</taxon>
        <taxon>Tetrabaena</taxon>
    </lineage>
</organism>
<keyword evidence="1" id="KW-0732">Signal</keyword>
<reference evidence="2 3" key="1">
    <citation type="journal article" date="2017" name="Mol. Biol. Evol.">
        <title>The 4-celled Tetrabaena socialis nuclear genome reveals the essential components for genetic control of cell number at the origin of multicellularity in the volvocine lineage.</title>
        <authorList>
            <person name="Featherston J."/>
            <person name="Arakaki Y."/>
            <person name="Hanschen E.R."/>
            <person name="Ferris P.J."/>
            <person name="Michod R.E."/>
            <person name="Olson B.J.S.C."/>
            <person name="Nozaki H."/>
            <person name="Durand P.M."/>
        </authorList>
    </citation>
    <scope>NUCLEOTIDE SEQUENCE [LARGE SCALE GENOMIC DNA]</scope>
    <source>
        <strain evidence="2 3">NIES-571</strain>
    </source>
</reference>
<accession>A0A2J8A6U7</accession>
<dbReference type="OrthoDB" id="522761at2759"/>
<proteinExistence type="predicted"/>
<dbReference type="EMBL" id="PGGS01000139">
    <property type="protein sequence ID" value="PNH08220.1"/>
    <property type="molecule type" value="Genomic_DNA"/>
</dbReference>
<feature type="chain" id="PRO_5014415572" evidence="1">
    <location>
        <begin position="19"/>
        <end position="81"/>
    </location>
</feature>
<feature type="signal peptide" evidence="1">
    <location>
        <begin position="1"/>
        <end position="18"/>
    </location>
</feature>
<sequence>MPRPWGGVWFRYLGVTMAMEDAVGVVADHSSKNGGVQRPAPGAQFAASPVDDAFSTIMQWLYARIPDVHRGTTTAGAVVTA</sequence>
<dbReference type="Proteomes" id="UP000236333">
    <property type="component" value="Unassembled WGS sequence"/>
</dbReference>
<name>A0A2J8A6U7_9CHLO</name>
<dbReference type="AlphaFoldDB" id="A0A2J8A6U7"/>
<keyword evidence="3" id="KW-1185">Reference proteome</keyword>
<evidence type="ECO:0000313" key="2">
    <source>
        <dbReference type="EMBL" id="PNH08220.1"/>
    </source>
</evidence>
<evidence type="ECO:0000256" key="1">
    <source>
        <dbReference type="SAM" id="SignalP"/>
    </source>
</evidence>